<evidence type="ECO:0000313" key="4">
    <source>
        <dbReference type="EMBL" id="SKA87286.1"/>
    </source>
</evidence>
<dbReference type="Proteomes" id="UP000190042">
    <property type="component" value="Unassembled WGS sequence"/>
</dbReference>
<sequence>MSNDKWNEEKIETTLREMPTISDHRSKEDVLARLKKDPRVNEEPQPKKKRMKAKWQPILVAVAAILLLSILVPTFLNPSNQVSMDKAEPVDNADPAPASLEENSESTESSQDMATFSRALPTAPHYAVYPSDVAKQKAFHIGLATNQATVVPVTFLIPNELVESDLGTIQPDAVALYNMYAGKLDEESLGFTEYHPFNAVISSNEKQVWMKFAADHSYDMASATLEMLNQAVQDTFYGFDEVKFLREDGLPIVFDQIGEASKPIVLKGSKSQQAYYRFTQENGEELLSSNFGKSFKSPQEALLSMKKKPNDIYSSVVPEGVDFKVSEDKEVLHVEFSDVLDLDSMQVEEAMQLIEGILLTAASFDRQVQFDQIMQEQWQDFDFTQPLPKPIGANPKFLILK</sequence>
<protein>
    <recommendedName>
        <fullName evidence="3">GerMN domain-containing protein</fullName>
    </recommendedName>
</protein>
<reference evidence="5" key="1">
    <citation type="submission" date="2017-02" db="EMBL/GenBank/DDBJ databases">
        <authorList>
            <person name="Varghese N."/>
            <person name="Submissions S."/>
        </authorList>
    </citation>
    <scope>NUCLEOTIDE SEQUENCE [LARGE SCALE GENOMIC DNA]</scope>
    <source>
        <strain evidence="5">DSM 23966</strain>
    </source>
</reference>
<organism evidence="4 5">
    <name type="scientific">Sporosarcina newyorkensis</name>
    <dbReference type="NCBI Taxonomy" id="759851"/>
    <lineage>
        <taxon>Bacteria</taxon>
        <taxon>Bacillati</taxon>
        <taxon>Bacillota</taxon>
        <taxon>Bacilli</taxon>
        <taxon>Bacillales</taxon>
        <taxon>Caryophanaceae</taxon>
        <taxon>Sporosarcina</taxon>
    </lineage>
</organism>
<feature type="compositionally biased region" description="Basic and acidic residues" evidence="1">
    <location>
        <begin position="1"/>
        <end position="15"/>
    </location>
</feature>
<evidence type="ECO:0000256" key="1">
    <source>
        <dbReference type="SAM" id="MobiDB-lite"/>
    </source>
</evidence>
<feature type="compositionally biased region" description="Basic and acidic residues" evidence="1">
    <location>
        <begin position="22"/>
        <end position="46"/>
    </location>
</feature>
<name>A0A1T4XCS8_9BACL</name>
<dbReference type="RefSeq" id="WP_078816447.1">
    <property type="nucleotide sequence ID" value="NZ_FUYJ01000001.1"/>
</dbReference>
<feature type="transmembrane region" description="Helical" evidence="2">
    <location>
        <begin position="57"/>
        <end position="76"/>
    </location>
</feature>
<proteinExistence type="predicted"/>
<feature type="region of interest" description="Disordered" evidence="1">
    <location>
        <begin position="86"/>
        <end position="113"/>
    </location>
</feature>
<dbReference type="AlphaFoldDB" id="A0A1T4XCS8"/>
<feature type="domain" description="GerMN" evidence="3">
    <location>
        <begin position="297"/>
        <end position="370"/>
    </location>
</feature>
<dbReference type="Pfam" id="PF10646">
    <property type="entry name" value="Germane"/>
    <property type="match status" value="1"/>
</dbReference>
<dbReference type="EMBL" id="FUYJ01000001">
    <property type="protein sequence ID" value="SKA87286.1"/>
    <property type="molecule type" value="Genomic_DNA"/>
</dbReference>
<keyword evidence="2" id="KW-0472">Membrane</keyword>
<feature type="region of interest" description="Disordered" evidence="1">
    <location>
        <begin position="1"/>
        <end position="50"/>
    </location>
</feature>
<evidence type="ECO:0000259" key="3">
    <source>
        <dbReference type="Pfam" id="PF10646"/>
    </source>
</evidence>
<keyword evidence="2" id="KW-1133">Transmembrane helix</keyword>
<keyword evidence="5" id="KW-1185">Reference proteome</keyword>
<dbReference type="InterPro" id="IPR019606">
    <property type="entry name" value="GerMN"/>
</dbReference>
<gene>
    <name evidence="4" type="ORF">SAMN04244570_0480</name>
</gene>
<accession>A0A1T4XCS8</accession>
<evidence type="ECO:0000313" key="5">
    <source>
        <dbReference type="Proteomes" id="UP000190042"/>
    </source>
</evidence>
<keyword evidence="2" id="KW-0812">Transmembrane</keyword>
<evidence type="ECO:0000256" key="2">
    <source>
        <dbReference type="SAM" id="Phobius"/>
    </source>
</evidence>